<evidence type="ECO:0000313" key="4">
    <source>
        <dbReference type="EMBL" id="GBG09822.1"/>
    </source>
</evidence>
<dbReference type="GO" id="GO:0016491">
    <property type="term" value="F:oxidoreductase activity"/>
    <property type="evidence" value="ECO:0007669"/>
    <property type="project" value="UniProtKB-KW"/>
</dbReference>
<keyword evidence="1" id="KW-0560">Oxidoreductase</keyword>
<feature type="domain" description="Gfo/Idh/MocA-like oxidoreductase N-terminal" evidence="2">
    <location>
        <begin position="5"/>
        <end position="125"/>
    </location>
</feature>
<dbReference type="SUPFAM" id="SSF55347">
    <property type="entry name" value="Glyceraldehyde-3-phosphate dehydrogenase-like, C-terminal domain"/>
    <property type="match status" value="1"/>
</dbReference>
<evidence type="ECO:0000256" key="1">
    <source>
        <dbReference type="ARBA" id="ARBA00023002"/>
    </source>
</evidence>
<dbReference type="PANTHER" id="PTHR43818">
    <property type="entry name" value="BCDNA.GH03377"/>
    <property type="match status" value="1"/>
</dbReference>
<gene>
    <name evidence="4" type="ORF">PAT3040_04492</name>
</gene>
<dbReference type="Gene3D" id="3.40.50.720">
    <property type="entry name" value="NAD(P)-binding Rossmann-like Domain"/>
    <property type="match status" value="1"/>
</dbReference>
<reference evidence="4 5" key="1">
    <citation type="submission" date="2017-08" db="EMBL/GenBank/DDBJ databases">
        <title>Substantial Increase in Enzyme Production by Combined Drug-Resistance Mutations in Paenibacillus agaridevorans.</title>
        <authorList>
            <person name="Tanaka Y."/>
            <person name="Funane K."/>
            <person name="Hosaka T."/>
            <person name="Shiwa Y."/>
            <person name="Fujita N."/>
            <person name="Miyazaki T."/>
            <person name="Yoshikawa H."/>
            <person name="Murakami K."/>
            <person name="Kasahara K."/>
            <person name="Inaoka T."/>
            <person name="Hiraga Y."/>
            <person name="Ochi K."/>
        </authorList>
    </citation>
    <scope>NUCLEOTIDE SEQUENCE [LARGE SCALE GENOMIC DNA]</scope>
    <source>
        <strain evidence="4 5">T-3040</strain>
    </source>
</reference>
<evidence type="ECO:0000259" key="2">
    <source>
        <dbReference type="Pfam" id="PF01408"/>
    </source>
</evidence>
<organism evidence="4 5">
    <name type="scientific">Paenibacillus agaridevorans</name>
    <dbReference type="NCBI Taxonomy" id="171404"/>
    <lineage>
        <taxon>Bacteria</taxon>
        <taxon>Bacillati</taxon>
        <taxon>Bacillota</taxon>
        <taxon>Bacilli</taxon>
        <taxon>Bacillales</taxon>
        <taxon>Paenibacillaceae</taxon>
        <taxon>Paenibacillus</taxon>
    </lineage>
</organism>
<accession>A0A2R5ET10</accession>
<sequence length="326" mass="35404">MLDKVRWGIIGCGNVTEVKSGPAFQKTEGSELVAVMRRNGELAADYAARHGVPKWYDNADDLIHDPEVDAVYVATPPSSHMEYVLQCAAAGKPVYVEKPMARSSAECEAMIAACREAGVPLFVAYYRRGLDYFRKIKELLDGGAIGRVCFVSMKQYQPARVNEGEQLPWRLNPEESGGGLFVDLASHTLDIMDYLLGPIAEAAGGAGNQAGLYEAEDIVTGSFEFQSGVRGVGVWCFSAYKHVDVNEIVGEKGSILFDTFGNEIITLETAAGTEQFTFEKPPHIQQGLIGMIVDELRGGPASPSDGTSGIRTNVVMDKLIESYYKS</sequence>
<dbReference type="SUPFAM" id="SSF51735">
    <property type="entry name" value="NAD(P)-binding Rossmann-fold domains"/>
    <property type="match status" value="1"/>
</dbReference>
<evidence type="ECO:0000259" key="3">
    <source>
        <dbReference type="Pfam" id="PF22725"/>
    </source>
</evidence>
<dbReference type="EMBL" id="BDQX01000281">
    <property type="protein sequence ID" value="GBG09822.1"/>
    <property type="molecule type" value="Genomic_DNA"/>
</dbReference>
<dbReference type="PANTHER" id="PTHR43818:SF11">
    <property type="entry name" value="BCDNA.GH03377"/>
    <property type="match status" value="1"/>
</dbReference>
<dbReference type="Gene3D" id="3.30.360.10">
    <property type="entry name" value="Dihydrodipicolinate Reductase, domain 2"/>
    <property type="match status" value="1"/>
</dbReference>
<protein>
    <submittedName>
        <fullName evidence="4">Oxidoreductase</fullName>
    </submittedName>
</protein>
<dbReference type="RefSeq" id="WP_108994458.1">
    <property type="nucleotide sequence ID" value="NZ_BDQX01000281.1"/>
</dbReference>
<dbReference type="InterPro" id="IPR036291">
    <property type="entry name" value="NAD(P)-bd_dom_sf"/>
</dbReference>
<dbReference type="InterPro" id="IPR055170">
    <property type="entry name" value="GFO_IDH_MocA-like_dom"/>
</dbReference>
<evidence type="ECO:0000313" key="5">
    <source>
        <dbReference type="Proteomes" id="UP000245202"/>
    </source>
</evidence>
<name>A0A2R5ET10_9BACL</name>
<dbReference type="AlphaFoldDB" id="A0A2R5ET10"/>
<dbReference type="Pfam" id="PF01408">
    <property type="entry name" value="GFO_IDH_MocA"/>
    <property type="match status" value="1"/>
</dbReference>
<dbReference type="InterPro" id="IPR000683">
    <property type="entry name" value="Gfo/Idh/MocA-like_OxRdtase_N"/>
</dbReference>
<dbReference type="InterPro" id="IPR050463">
    <property type="entry name" value="Gfo/Idh/MocA_oxidrdct_glycsds"/>
</dbReference>
<proteinExistence type="predicted"/>
<feature type="domain" description="GFO/IDH/MocA-like oxidoreductase" evidence="3">
    <location>
        <begin position="133"/>
        <end position="255"/>
    </location>
</feature>
<keyword evidence="5" id="KW-1185">Reference proteome</keyword>
<comment type="caution">
    <text evidence="4">The sequence shown here is derived from an EMBL/GenBank/DDBJ whole genome shotgun (WGS) entry which is preliminary data.</text>
</comment>
<dbReference type="Proteomes" id="UP000245202">
    <property type="component" value="Unassembled WGS sequence"/>
</dbReference>
<dbReference type="GO" id="GO:0000166">
    <property type="term" value="F:nucleotide binding"/>
    <property type="evidence" value="ECO:0007669"/>
    <property type="project" value="InterPro"/>
</dbReference>
<dbReference type="Pfam" id="PF22725">
    <property type="entry name" value="GFO_IDH_MocA_C3"/>
    <property type="match status" value="1"/>
</dbReference>